<evidence type="ECO:0000313" key="3">
    <source>
        <dbReference type="Proteomes" id="UP000427906"/>
    </source>
</evidence>
<sequence>MLIARYVLLVCMTAAVIACSPKTIMVGQMTDLVDDGMIAFERDDDLQLLENAIPANIKLLEALLANSPDNRRLITLLSRFYGSYAFGFVETRLEERLFAGPAGRSRGPETDRLKDQLNRCYLKGAGYALMALEKSVPGAADAFRQVDTIGPYLERLGDRQVAALFWYGFNLGAWVNRNLDSVRAVSRAHLARQVMERVAEINPVYHHAGAHLFLMAYFGSRPPMMGGSQEKARGHYRRLKQIAGDAYLLADLFYGRYCLPQQQARDAFVDLMQRIVDHPTGECDVSLYNAIAGRRAAIYLSAVDLLFE</sequence>
<proteinExistence type="predicted"/>
<protein>
    <recommendedName>
        <fullName evidence="4">DUF4034 domain-containing protein</fullName>
    </recommendedName>
</protein>
<dbReference type="OrthoDB" id="191213at2"/>
<evidence type="ECO:0000313" key="2">
    <source>
        <dbReference type="EMBL" id="BBO66814.1"/>
    </source>
</evidence>
<keyword evidence="1" id="KW-0732">Signal</keyword>
<evidence type="ECO:0000256" key="1">
    <source>
        <dbReference type="SAM" id="SignalP"/>
    </source>
</evidence>
<keyword evidence="3" id="KW-1185">Reference proteome</keyword>
<dbReference type="Gene3D" id="1.25.40.920">
    <property type="entry name" value="TRAP transporter T-component"/>
    <property type="match status" value="1"/>
</dbReference>
<name>A0A5K7YKJ1_9BACT</name>
<dbReference type="EMBL" id="AP021874">
    <property type="protein sequence ID" value="BBO66814.1"/>
    <property type="molecule type" value="Genomic_DNA"/>
</dbReference>
<dbReference type="AlphaFoldDB" id="A0A5K7YKJ1"/>
<dbReference type="InterPro" id="IPR031823">
    <property type="entry name" value="TatT"/>
</dbReference>
<dbReference type="KEGG" id="dalk:DSCA_07440"/>
<dbReference type="InterPro" id="IPR038537">
    <property type="entry name" value="TatT_sf"/>
</dbReference>
<accession>A0A5K7YKJ1</accession>
<gene>
    <name evidence="2" type="ORF">DSCA_07440</name>
</gene>
<dbReference type="RefSeq" id="WP_155315144.1">
    <property type="nucleotide sequence ID" value="NZ_AP021874.1"/>
</dbReference>
<dbReference type="Proteomes" id="UP000427906">
    <property type="component" value="Chromosome"/>
</dbReference>
<dbReference type="Pfam" id="PF16811">
    <property type="entry name" value="TAtT"/>
    <property type="match status" value="1"/>
</dbReference>
<evidence type="ECO:0008006" key="4">
    <source>
        <dbReference type="Google" id="ProtNLM"/>
    </source>
</evidence>
<reference evidence="2 3" key="1">
    <citation type="submission" date="2019-11" db="EMBL/GenBank/DDBJ databases">
        <title>Comparative genomics of hydrocarbon-degrading Desulfosarcina strains.</title>
        <authorList>
            <person name="Watanabe M."/>
            <person name="Kojima H."/>
            <person name="Fukui M."/>
        </authorList>
    </citation>
    <scope>NUCLEOTIDE SEQUENCE [LARGE SCALE GENOMIC DNA]</scope>
    <source>
        <strain evidence="2 3">PL12</strain>
    </source>
</reference>
<dbReference type="PROSITE" id="PS51257">
    <property type="entry name" value="PROKAR_LIPOPROTEIN"/>
    <property type="match status" value="1"/>
</dbReference>
<feature type="signal peptide" evidence="1">
    <location>
        <begin position="1"/>
        <end position="18"/>
    </location>
</feature>
<feature type="chain" id="PRO_5024425508" description="DUF4034 domain-containing protein" evidence="1">
    <location>
        <begin position="19"/>
        <end position="308"/>
    </location>
</feature>
<organism evidence="2 3">
    <name type="scientific">Desulfosarcina alkanivorans</name>
    <dbReference type="NCBI Taxonomy" id="571177"/>
    <lineage>
        <taxon>Bacteria</taxon>
        <taxon>Pseudomonadati</taxon>
        <taxon>Thermodesulfobacteriota</taxon>
        <taxon>Desulfobacteria</taxon>
        <taxon>Desulfobacterales</taxon>
        <taxon>Desulfosarcinaceae</taxon>
        <taxon>Desulfosarcina</taxon>
    </lineage>
</organism>